<keyword evidence="5 10" id="KW-0812">Transmembrane</keyword>
<keyword evidence="7 10" id="KW-1133">Transmembrane helix</keyword>
<sequence length="529" mass="59984">MVRSKIQAWIRPGKRKHNLLILSLSLFLSGLLFFMASEGVAYLIFRDKVKDYTSDVLVRAESLLTQTESVQVAAKSVSETGGWPCSRENLNHLRVVVWPYPLIKDAGYTTKSGLTCSALWGNLRTPFSLDHFDKKWSFPQGLWLLGVKLQDNIVVDAFISEDVMVIVSPFVFRRFETDVRTESFSAVVGNGKHDRHYFSIGQDAVLLDQHDSVPLKFRVFRECSLQHDLCVVGGGYFTGVFSERKSILILLVATSLISGLMIYIIIINRSELNSSLSVKFLKALRSEGLSLVYQPIYRINSGKICGFEALLRWKDERLGDIGPDVFIPLSERQGVQEEVTLYVISHAIREFIHTAMQNRIFLSVNVNASDLDSRKFKDTLIALISEYNIPSETILLEITERQGGDFEDMKVHIKNYKEHGVRFAIDDFGTGYSSLNLITALDVDEIKIDKSLTDAIGTESMSYNLLPGLHEMFRNISDKIVFEGVETQEQVNYLKTFWPQSSVQGWYYSRALIADEAAELIIRQNTKIN</sequence>
<evidence type="ECO:0000256" key="10">
    <source>
        <dbReference type="SAM" id="Phobius"/>
    </source>
</evidence>
<dbReference type="SMART" id="SM00052">
    <property type="entry name" value="EAL"/>
    <property type="match status" value="1"/>
</dbReference>
<evidence type="ECO:0000259" key="11">
    <source>
        <dbReference type="PROSITE" id="PS50883"/>
    </source>
</evidence>
<dbReference type="EC" id="3.1.4.52" evidence="2"/>
<dbReference type="Proteomes" id="UP000222768">
    <property type="component" value="Unassembled WGS sequence"/>
</dbReference>
<evidence type="ECO:0000313" key="13">
    <source>
        <dbReference type="Proteomes" id="UP000222768"/>
    </source>
</evidence>
<dbReference type="PANTHER" id="PTHR33121:SF60">
    <property type="entry name" value="CYCLIC DI-GMP PHOSPHODIESTERASE PDEC-RELATED"/>
    <property type="match status" value="1"/>
</dbReference>
<keyword evidence="3" id="KW-1003">Cell membrane</keyword>
<dbReference type="Pfam" id="PF12792">
    <property type="entry name" value="CSS-motif"/>
    <property type="match status" value="1"/>
</dbReference>
<dbReference type="PROSITE" id="PS50883">
    <property type="entry name" value="EAL"/>
    <property type="match status" value="1"/>
</dbReference>
<comment type="subcellular location">
    <subcellularLocation>
        <location evidence="1">Cell membrane</location>
        <topology evidence="1">Multi-pass membrane protein</topology>
    </subcellularLocation>
</comment>
<evidence type="ECO:0000256" key="3">
    <source>
        <dbReference type="ARBA" id="ARBA00022475"/>
    </source>
</evidence>
<dbReference type="GO" id="GO:0071111">
    <property type="term" value="F:cyclic-guanylate-specific phosphodiesterase activity"/>
    <property type="evidence" value="ECO:0007669"/>
    <property type="project" value="UniProtKB-EC"/>
</dbReference>
<comment type="caution">
    <text evidence="12">The sequence shown here is derived from an EMBL/GenBank/DDBJ whole genome shotgun (WGS) entry which is preliminary data.</text>
</comment>
<dbReference type="CDD" id="cd01948">
    <property type="entry name" value="EAL"/>
    <property type="match status" value="1"/>
</dbReference>
<keyword evidence="8 10" id="KW-0472">Membrane</keyword>
<dbReference type="GO" id="GO:0005886">
    <property type="term" value="C:plasma membrane"/>
    <property type="evidence" value="ECO:0007669"/>
    <property type="project" value="UniProtKB-SubCell"/>
</dbReference>
<dbReference type="SUPFAM" id="SSF141868">
    <property type="entry name" value="EAL domain-like"/>
    <property type="match status" value="1"/>
</dbReference>
<keyword evidence="6" id="KW-0378">Hydrolase</keyword>
<dbReference type="Gene3D" id="3.20.20.450">
    <property type="entry name" value="EAL domain"/>
    <property type="match status" value="1"/>
</dbReference>
<protein>
    <recommendedName>
        <fullName evidence="2">cyclic-guanylate-specific phosphodiesterase</fullName>
        <ecNumber evidence="2">3.1.4.52</ecNumber>
    </recommendedName>
</protein>
<evidence type="ECO:0000256" key="7">
    <source>
        <dbReference type="ARBA" id="ARBA00022989"/>
    </source>
</evidence>
<dbReference type="InterPro" id="IPR050706">
    <property type="entry name" value="Cyclic-di-GMP_PDE-like"/>
</dbReference>
<evidence type="ECO:0000313" key="12">
    <source>
        <dbReference type="EMBL" id="PHH04734.1"/>
    </source>
</evidence>
<feature type="domain" description="EAL" evidence="11">
    <location>
        <begin position="273"/>
        <end position="525"/>
    </location>
</feature>
<accession>A0A855ESG5</accession>
<evidence type="ECO:0000256" key="6">
    <source>
        <dbReference type="ARBA" id="ARBA00022801"/>
    </source>
</evidence>
<dbReference type="InterPro" id="IPR024744">
    <property type="entry name" value="CSS-motif_dom"/>
</dbReference>
<dbReference type="InterPro" id="IPR001633">
    <property type="entry name" value="EAL_dom"/>
</dbReference>
<dbReference type="AlphaFoldDB" id="A0A855ESG5"/>
<evidence type="ECO:0000256" key="2">
    <source>
        <dbReference type="ARBA" id="ARBA00012282"/>
    </source>
</evidence>
<evidence type="ECO:0000256" key="8">
    <source>
        <dbReference type="ARBA" id="ARBA00023136"/>
    </source>
</evidence>
<feature type="transmembrane region" description="Helical" evidence="10">
    <location>
        <begin position="247"/>
        <end position="267"/>
    </location>
</feature>
<gene>
    <name evidence="12" type="ORF">CRX53_12535</name>
</gene>
<dbReference type="PANTHER" id="PTHR33121">
    <property type="entry name" value="CYCLIC DI-GMP PHOSPHODIESTERASE PDEF"/>
    <property type="match status" value="1"/>
</dbReference>
<evidence type="ECO:0000256" key="5">
    <source>
        <dbReference type="ARBA" id="ARBA00022692"/>
    </source>
</evidence>
<organism evidence="12 13">
    <name type="scientific">Leclercia adecarboxylata</name>
    <dbReference type="NCBI Taxonomy" id="83655"/>
    <lineage>
        <taxon>Bacteria</taxon>
        <taxon>Pseudomonadati</taxon>
        <taxon>Pseudomonadota</taxon>
        <taxon>Gammaproteobacteria</taxon>
        <taxon>Enterobacterales</taxon>
        <taxon>Enterobacteriaceae</taxon>
        <taxon>Leclercia</taxon>
    </lineage>
</organism>
<evidence type="ECO:0000256" key="9">
    <source>
        <dbReference type="ARBA" id="ARBA00034290"/>
    </source>
</evidence>
<reference evidence="13" key="1">
    <citation type="submission" date="2017-09" db="EMBL/GenBank/DDBJ databases">
        <title>FDA dAtabase for Regulatory Grade micrObial Sequences (FDA-ARGOS): Supporting development and validation of Infectious Disease Dx tests.</title>
        <authorList>
            <person name="Minogue T."/>
            <person name="Wolcott M."/>
            <person name="Wasieloski L."/>
            <person name="Aguilar W."/>
            <person name="Moore D."/>
            <person name="Tallon L."/>
            <person name="Sadzewicz L."/>
            <person name="Ott S."/>
            <person name="Zhao X."/>
            <person name="Nagaraj S."/>
            <person name="Vavikolanu K."/>
            <person name="Aluvathingal J."/>
            <person name="Nadendla S."/>
            <person name="Sichtig H."/>
        </authorList>
    </citation>
    <scope>NUCLEOTIDE SEQUENCE [LARGE SCALE GENOMIC DNA]</scope>
    <source>
        <strain evidence="13">FDAARGOS_404</strain>
    </source>
</reference>
<dbReference type="EMBL" id="PDLK01000002">
    <property type="protein sequence ID" value="PHH04734.1"/>
    <property type="molecule type" value="Genomic_DNA"/>
</dbReference>
<keyword evidence="4" id="KW-0973">c-di-GMP</keyword>
<dbReference type="Pfam" id="PF00563">
    <property type="entry name" value="EAL"/>
    <property type="match status" value="1"/>
</dbReference>
<name>A0A855ESG5_9ENTR</name>
<dbReference type="InterPro" id="IPR035919">
    <property type="entry name" value="EAL_sf"/>
</dbReference>
<evidence type="ECO:0000256" key="1">
    <source>
        <dbReference type="ARBA" id="ARBA00004651"/>
    </source>
</evidence>
<comment type="catalytic activity">
    <reaction evidence="9">
        <text>3',3'-c-di-GMP + H2O = 5'-phosphoguanylyl(3'-&gt;5')guanosine + H(+)</text>
        <dbReference type="Rhea" id="RHEA:24902"/>
        <dbReference type="ChEBI" id="CHEBI:15377"/>
        <dbReference type="ChEBI" id="CHEBI:15378"/>
        <dbReference type="ChEBI" id="CHEBI:58754"/>
        <dbReference type="ChEBI" id="CHEBI:58805"/>
        <dbReference type="EC" id="3.1.4.52"/>
    </reaction>
</comment>
<evidence type="ECO:0000256" key="4">
    <source>
        <dbReference type="ARBA" id="ARBA00022636"/>
    </source>
</evidence>
<proteinExistence type="predicted"/>